<dbReference type="OrthoDB" id="9181287at2"/>
<evidence type="ECO:0000256" key="1">
    <source>
        <dbReference type="SAM" id="SignalP"/>
    </source>
</evidence>
<reference evidence="2 3" key="1">
    <citation type="submission" date="2019-07" db="EMBL/GenBank/DDBJ databases">
        <title>Genomic Encyclopedia of Type Strains, Phase III (KMG-III): the genomes of soil and plant-associated and newly described type strains.</title>
        <authorList>
            <person name="Whitman W."/>
        </authorList>
    </citation>
    <scope>NUCLEOTIDE SEQUENCE [LARGE SCALE GENOMIC DNA]</scope>
    <source>
        <strain evidence="2 3">BL24</strain>
    </source>
</reference>
<keyword evidence="3" id="KW-1185">Reference proteome</keyword>
<sequence>MKQKAIVAIFTVMALFIFPACGNSSNNNEQLHLGGNNSQTQLKTSDPVITAQVENDDKLVNEVTSLFKSYIKMTNEYDDSIADLYADHANITFKIQTDTEDISNQAFTGATYKQMIVHAMPVAKERGDTDTFSDIKYTVIANNTVKIEAMRYNHFYKYTSPYSSILEKSDTGEWLITAEMLEIHR</sequence>
<name>A0A5S5C147_9BACL</name>
<comment type="caution">
    <text evidence="2">The sequence shown here is derived from an EMBL/GenBank/DDBJ whole genome shotgun (WGS) entry which is preliminary data.</text>
</comment>
<feature type="chain" id="PRO_5024388329" description="SnoaL-like protein" evidence="1">
    <location>
        <begin position="23"/>
        <end position="185"/>
    </location>
</feature>
<gene>
    <name evidence="2" type="ORF">BCM02_1071</name>
</gene>
<dbReference type="Proteomes" id="UP000323257">
    <property type="component" value="Unassembled WGS sequence"/>
</dbReference>
<organism evidence="2 3">
    <name type="scientific">Paenibacillus methanolicus</name>
    <dbReference type="NCBI Taxonomy" id="582686"/>
    <lineage>
        <taxon>Bacteria</taxon>
        <taxon>Bacillati</taxon>
        <taxon>Bacillota</taxon>
        <taxon>Bacilli</taxon>
        <taxon>Bacillales</taxon>
        <taxon>Paenibacillaceae</taxon>
        <taxon>Paenibacillus</taxon>
    </lineage>
</organism>
<evidence type="ECO:0008006" key="4">
    <source>
        <dbReference type="Google" id="ProtNLM"/>
    </source>
</evidence>
<protein>
    <recommendedName>
        <fullName evidence="4">SnoaL-like protein</fullName>
    </recommendedName>
</protein>
<dbReference type="AlphaFoldDB" id="A0A5S5C147"/>
<keyword evidence="1" id="KW-0732">Signal</keyword>
<dbReference type="EMBL" id="VNHS01000007">
    <property type="protein sequence ID" value="TYP73017.1"/>
    <property type="molecule type" value="Genomic_DNA"/>
</dbReference>
<feature type="signal peptide" evidence="1">
    <location>
        <begin position="1"/>
        <end position="22"/>
    </location>
</feature>
<evidence type="ECO:0000313" key="2">
    <source>
        <dbReference type="EMBL" id="TYP73017.1"/>
    </source>
</evidence>
<evidence type="ECO:0000313" key="3">
    <source>
        <dbReference type="Proteomes" id="UP000323257"/>
    </source>
</evidence>
<accession>A0A5S5C147</accession>
<dbReference type="RefSeq" id="WP_148930596.1">
    <property type="nucleotide sequence ID" value="NZ_VNHS01000007.1"/>
</dbReference>
<proteinExistence type="predicted"/>